<reference evidence="3 4" key="1">
    <citation type="submission" date="2017-08" db="EMBL/GenBank/DDBJ databases">
        <title>The complete genome sequence of Maribacter sp. B1, isolated from deep-sea sediment.</title>
        <authorList>
            <person name="Wu Y.-H."/>
            <person name="Cheng H."/>
            <person name="Xu X.-W."/>
        </authorList>
    </citation>
    <scope>NUCLEOTIDE SEQUENCE [LARGE SCALE GENOMIC DNA]</scope>
    <source>
        <strain evidence="3 4">B1</strain>
    </source>
</reference>
<evidence type="ECO:0000259" key="2">
    <source>
        <dbReference type="PROSITE" id="PS51898"/>
    </source>
</evidence>
<dbReference type="EMBL" id="CP022957">
    <property type="protein sequence ID" value="ASV31979.1"/>
    <property type="molecule type" value="Genomic_DNA"/>
</dbReference>
<evidence type="ECO:0000256" key="1">
    <source>
        <dbReference type="ARBA" id="ARBA00023172"/>
    </source>
</evidence>
<dbReference type="InterPro" id="IPR011010">
    <property type="entry name" value="DNA_brk_join_enz"/>
</dbReference>
<dbReference type="InterPro" id="IPR013762">
    <property type="entry name" value="Integrase-like_cat_sf"/>
</dbReference>
<evidence type="ECO:0000313" key="4">
    <source>
        <dbReference type="Proteomes" id="UP000215244"/>
    </source>
</evidence>
<organism evidence="3 4">
    <name type="scientific">Maribacter cobaltidurans</name>
    <dbReference type="NCBI Taxonomy" id="1178778"/>
    <lineage>
        <taxon>Bacteria</taxon>
        <taxon>Pseudomonadati</taxon>
        <taxon>Bacteroidota</taxon>
        <taxon>Flavobacteriia</taxon>
        <taxon>Flavobacteriales</taxon>
        <taxon>Flavobacteriaceae</taxon>
        <taxon>Maribacter</taxon>
    </lineage>
</organism>
<dbReference type="KEGG" id="marb:CJ263_18130"/>
<keyword evidence="4" id="KW-1185">Reference proteome</keyword>
<dbReference type="SUPFAM" id="SSF56349">
    <property type="entry name" value="DNA breaking-rejoining enzymes"/>
    <property type="match status" value="1"/>
</dbReference>
<dbReference type="Proteomes" id="UP000215244">
    <property type="component" value="Chromosome"/>
</dbReference>
<proteinExistence type="predicted"/>
<name>A0A223VAU0_9FLAO</name>
<protein>
    <recommendedName>
        <fullName evidence="2">Tyr recombinase domain-containing protein</fullName>
    </recommendedName>
</protein>
<feature type="domain" description="Tyr recombinase" evidence="2">
    <location>
        <begin position="1"/>
        <end position="56"/>
    </location>
</feature>
<dbReference type="GO" id="GO:0015074">
    <property type="term" value="P:DNA integration"/>
    <property type="evidence" value="ECO:0007669"/>
    <property type="project" value="InterPro"/>
</dbReference>
<dbReference type="OrthoDB" id="9801717at2"/>
<keyword evidence="1" id="KW-0233">DNA recombination</keyword>
<dbReference type="Pfam" id="PF00589">
    <property type="entry name" value="Phage_integrase"/>
    <property type="match status" value="1"/>
</dbReference>
<dbReference type="GO" id="GO:0006310">
    <property type="term" value="P:DNA recombination"/>
    <property type="evidence" value="ECO:0007669"/>
    <property type="project" value="UniProtKB-KW"/>
</dbReference>
<dbReference type="InterPro" id="IPR002104">
    <property type="entry name" value="Integrase_catalytic"/>
</dbReference>
<dbReference type="GO" id="GO:0003677">
    <property type="term" value="F:DNA binding"/>
    <property type="evidence" value="ECO:0007669"/>
    <property type="project" value="InterPro"/>
</dbReference>
<sequence>MYNIGLAHIFRHGFTTHLRNYKLDFRQIQVILGHGWSKTMEIYSHVATNTFKSIENPLD</sequence>
<dbReference type="AlphaFoldDB" id="A0A223VAU0"/>
<dbReference type="Gene3D" id="1.10.443.10">
    <property type="entry name" value="Intergrase catalytic core"/>
    <property type="match status" value="1"/>
</dbReference>
<accession>A0A223VAU0</accession>
<gene>
    <name evidence="3" type="ORF">CJ263_18130</name>
</gene>
<evidence type="ECO:0000313" key="3">
    <source>
        <dbReference type="EMBL" id="ASV31979.1"/>
    </source>
</evidence>
<dbReference type="PROSITE" id="PS51898">
    <property type="entry name" value="TYR_RECOMBINASE"/>
    <property type="match status" value="1"/>
</dbReference>